<accession>A0A1G6JZR0</accession>
<dbReference type="InterPro" id="IPR003615">
    <property type="entry name" value="HNH_nuc"/>
</dbReference>
<dbReference type="OrthoDB" id="11472at2157"/>
<evidence type="ECO:0000259" key="3">
    <source>
        <dbReference type="PROSITE" id="PS50157"/>
    </source>
</evidence>
<dbReference type="PROSITE" id="PS00028">
    <property type="entry name" value="ZINC_FINGER_C2H2_1"/>
    <property type="match status" value="1"/>
</dbReference>
<keyword evidence="1" id="KW-0540">Nuclease</keyword>
<dbReference type="PROSITE" id="PS50157">
    <property type="entry name" value="ZINC_FINGER_C2H2_2"/>
    <property type="match status" value="1"/>
</dbReference>
<name>A0A1G6JZR0_9EURY</name>
<reference evidence="5" key="2">
    <citation type="submission" date="2016-10" db="EMBL/GenBank/DDBJ databases">
        <authorList>
            <person name="de Groot N.N."/>
        </authorList>
    </citation>
    <scope>NUCLEOTIDE SEQUENCE [LARGE SCALE GENOMIC DNA]</scope>
    <source>
        <strain evidence="5">CDM_6</strain>
    </source>
</reference>
<keyword evidence="4" id="KW-0255">Endonuclease</keyword>
<gene>
    <name evidence="5" type="ORF">SAMN04488694_101238</name>
    <name evidence="4" type="ORF">SAMN05192552_1002208</name>
</gene>
<dbReference type="EMBL" id="FOIC01000001">
    <property type="protein sequence ID" value="SES72387.1"/>
    <property type="molecule type" value="Genomic_DNA"/>
</dbReference>
<dbReference type="Pfam" id="PF01844">
    <property type="entry name" value="HNH"/>
    <property type="match status" value="1"/>
</dbReference>
<dbReference type="PANTHER" id="PTHR41286:SF1">
    <property type="entry name" value="HNH NUCLEASE YAJD-RELATED"/>
    <property type="match status" value="1"/>
</dbReference>
<feature type="domain" description="C2H2-type" evidence="3">
    <location>
        <begin position="1"/>
        <end position="29"/>
    </location>
</feature>
<dbReference type="GO" id="GO:0004519">
    <property type="term" value="F:endonuclease activity"/>
    <property type="evidence" value="ECO:0007669"/>
    <property type="project" value="UniProtKB-KW"/>
</dbReference>
<evidence type="ECO:0000313" key="6">
    <source>
        <dbReference type="Proteomes" id="UP000199320"/>
    </source>
</evidence>
<dbReference type="Proteomes" id="UP000199320">
    <property type="component" value="Unassembled WGS sequence"/>
</dbReference>
<evidence type="ECO:0000313" key="7">
    <source>
        <dbReference type="Proteomes" id="UP000324021"/>
    </source>
</evidence>
<keyword evidence="6" id="KW-1185">Reference proteome</keyword>
<dbReference type="GO" id="GO:0005829">
    <property type="term" value="C:cytosol"/>
    <property type="evidence" value="ECO:0007669"/>
    <property type="project" value="TreeGrafter"/>
</dbReference>
<reference evidence="6 7" key="1">
    <citation type="submission" date="2016-10" db="EMBL/GenBank/DDBJ databases">
        <authorList>
            <person name="Varghese N."/>
            <person name="Submissions S."/>
        </authorList>
    </citation>
    <scope>NUCLEOTIDE SEQUENCE [LARGE SCALE GENOMIC DNA]</scope>
    <source>
        <strain evidence="4 7">CDM_1</strain>
        <strain evidence="6">CDM_6</strain>
    </source>
</reference>
<dbReference type="InterPro" id="IPR002711">
    <property type="entry name" value="HNH"/>
</dbReference>
<evidence type="ECO:0000313" key="5">
    <source>
        <dbReference type="EMBL" id="SES72387.1"/>
    </source>
</evidence>
<evidence type="ECO:0000313" key="4">
    <source>
        <dbReference type="EMBL" id="SDC24183.1"/>
    </source>
</evidence>
<protein>
    <submittedName>
        <fullName evidence="4">HNH endonuclease</fullName>
    </submittedName>
</protein>
<evidence type="ECO:0000256" key="2">
    <source>
        <dbReference type="ARBA" id="ARBA00022801"/>
    </source>
</evidence>
<sequence>MDCPTCGKSLNTEQGMRQHHTKVHGEPLPNRTCTGCGVEFYDPKARREFCDDCNPNGGEHNGNWKDAKETGTCNRCGATLDYYPSDKPGMYCPECVESARGVVPGNPSEKGERVIVGCEACDAELEARPARLEKQKRGVFCTLECYGDWLSENVVGPDHHQWEGGSIDYGQRWWRVRRQALERDDYECQHCGTSAEELGRNPDVHHRRPVRSFERPEAAHTMDNVITLCRSCHRHAEAGTITLPSHDEK</sequence>
<organism evidence="4 7">
    <name type="scientific">Natrinema hispanicum</name>
    <dbReference type="NCBI Taxonomy" id="392421"/>
    <lineage>
        <taxon>Archaea</taxon>
        <taxon>Methanobacteriati</taxon>
        <taxon>Methanobacteriota</taxon>
        <taxon>Stenosarchaea group</taxon>
        <taxon>Halobacteria</taxon>
        <taxon>Halobacteriales</taxon>
        <taxon>Natrialbaceae</taxon>
        <taxon>Natrinema</taxon>
    </lineage>
</organism>
<dbReference type="SMART" id="SM00507">
    <property type="entry name" value="HNHc"/>
    <property type="match status" value="1"/>
</dbReference>
<dbReference type="GO" id="GO:0003676">
    <property type="term" value="F:nucleic acid binding"/>
    <property type="evidence" value="ECO:0007669"/>
    <property type="project" value="InterPro"/>
</dbReference>
<dbReference type="Gene3D" id="1.10.30.50">
    <property type="match status" value="1"/>
</dbReference>
<dbReference type="PANTHER" id="PTHR41286">
    <property type="entry name" value="HNH NUCLEASE YAJD-RELATED"/>
    <property type="match status" value="1"/>
</dbReference>
<dbReference type="EMBL" id="FMZP01000002">
    <property type="protein sequence ID" value="SDC24183.1"/>
    <property type="molecule type" value="Genomic_DNA"/>
</dbReference>
<dbReference type="GO" id="GO:0008270">
    <property type="term" value="F:zinc ion binding"/>
    <property type="evidence" value="ECO:0007669"/>
    <property type="project" value="InterPro"/>
</dbReference>
<proteinExistence type="predicted"/>
<dbReference type="Proteomes" id="UP000324021">
    <property type="component" value="Unassembled WGS sequence"/>
</dbReference>
<dbReference type="AlphaFoldDB" id="A0A1G6JZR0"/>
<dbReference type="STRING" id="392421.SAMN04488694_101238"/>
<dbReference type="RefSeq" id="WP_092929226.1">
    <property type="nucleotide sequence ID" value="NZ_FMZP01000002.1"/>
</dbReference>
<evidence type="ECO:0000256" key="1">
    <source>
        <dbReference type="ARBA" id="ARBA00022722"/>
    </source>
</evidence>
<keyword evidence="2" id="KW-0378">Hydrolase</keyword>
<dbReference type="CDD" id="cd00085">
    <property type="entry name" value="HNHc"/>
    <property type="match status" value="1"/>
</dbReference>
<dbReference type="GO" id="GO:0016787">
    <property type="term" value="F:hydrolase activity"/>
    <property type="evidence" value="ECO:0007669"/>
    <property type="project" value="UniProtKB-KW"/>
</dbReference>
<dbReference type="InterPro" id="IPR013087">
    <property type="entry name" value="Znf_C2H2_type"/>
</dbReference>